<reference evidence="7 8" key="1">
    <citation type="submission" date="2022-05" db="EMBL/GenBank/DDBJ databases">
        <title>Genome Sequencing of Bee-Associated Microbes.</title>
        <authorList>
            <person name="Dunlap C."/>
        </authorList>
    </citation>
    <scope>NUCLEOTIDE SEQUENCE [LARGE SCALE GENOMIC DNA]</scope>
    <source>
        <strain evidence="7 8">NRRL BD-083</strain>
    </source>
</reference>
<comment type="caution">
    <text evidence="7">The sequence shown here is derived from an EMBL/GenBank/DDBJ whole genome shotgun (WGS) entry which is preliminary data.</text>
</comment>
<evidence type="ECO:0000313" key="8">
    <source>
        <dbReference type="Proteomes" id="UP001527052"/>
    </source>
</evidence>
<evidence type="ECO:0000256" key="2">
    <source>
        <dbReference type="ARBA" id="ARBA00022723"/>
    </source>
</evidence>
<accession>A0ABT4EW86</accession>
<feature type="active site" evidence="6">
    <location>
        <position position="157"/>
    </location>
</feature>
<keyword evidence="3 6" id="KW-0378">Hydrolase</keyword>
<evidence type="ECO:0000256" key="6">
    <source>
        <dbReference type="HAMAP-Rule" id="MF_00163"/>
    </source>
</evidence>
<dbReference type="PANTHER" id="PTHR10458:SF8">
    <property type="entry name" value="PEPTIDE DEFORMYLASE 2"/>
    <property type="match status" value="1"/>
</dbReference>
<dbReference type="CDD" id="cd00487">
    <property type="entry name" value="Pep_deformylase"/>
    <property type="match status" value="1"/>
</dbReference>
<sequence length="183" mass="21016">MNKFKRNYMIKMKDIVLEGANILRKKLKEVPFPLTNEDKGNLVCMLNFLKNSQDPIMAEKHKLRAGVGLSANQIGLNKRMFVMYIDGKEYILINPKIISHSINIVHLPDGEGCLSVNRDILGYVPRYERIKISAYNIDGEIITHCFSEYEAIVAQHEFDHLNGIMFYDKINKSNPFELPKSGI</sequence>
<evidence type="ECO:0000313" key="7">
    <source>
        <dbReference type="EMBL" id="MCY9549929.1"/>
    </source>
</evidence>
<evidence type="ECO:0000256" key="5">
    <source>
        <dbReference type="ARBA" id="ARBA00023004"/>
    </source>
</evidence>
<protein>
    <recommendedName>
        <fullName evidence="6">Peptide deformylase</fullName>
        <shortName evidence="6">PDF</shortName>
        <ecNumber evidence="6">3.5.1.88</ecNumber>
    </recommendedName>
    <alternativeName>
        <fullName evidence="6">Polypeptide deformylase</fullName>
    </alternativeName>
</protein>
<dbReference type="GO" id="GO:0042586">
    <property type="term" value="F:peptide deformylase activity"/>
    <property type="evidence" value="ECO:0007669"/>
    <property type="project" value="UniProtKB-EC"/>
</dbReference>
<evidence type="ECO:0000256" key="1">
    <source>
        <dbReference type="ARBA" id="ARBA00010759"/>
    </source>
</evidence>
<dbReference type="PRINTS" id="PR01576">
    <property type="entry name" value="PDEFORMYLASE"/>
</dbReference>
<gene>
    <name evidence="6 7" type="primary">def</name>
    <name evidence="7" type="ORF">M5W82_23945</name>
</gene>
<comment type="similarity">
    <text evidence="1 6">Belongs to the polypeptide deformylase family.</text>
</comment>
<comment type="catalytic activity">
    <reaction evidence="6">
        <text>N-terminal N-formyl-L-methionyl-[peptide] + H2O = N-terminal L-methionyl-[peptide] + formate</text>
        <dbReference type="Rhea" id="RHEA:24420"/>
        <dbReference type="Rhea" id="RHEA-COMP:10639"/>
        <dbReference type="Rhea" id="RHEA-COMP:10640"/>
        <dbReference type="ChEBI" id="CHEBI:15377"/>
        <dbReference type="ChEBI" id="CHEBI:15740"/>
        <dbReference type="ChEBI" id="CHEBI:49298"/>
        <dbReference type="ChEBI" id="CHEBI:64731"/>
        <dbReference type="EC" id="3.5.1.88"/>
    </reaction>
</comment>
<dbReference type="InterPro" id="IPR036821">
    <property type="entry name" value="Peptide_deformylase_sf"/>
</dbReference>
<organism evidence="7 8">
    <name type="scientific">Lysinibacillus xylanilyticus</name>
    <dbReference type="NCBI Taxonomy" id="582475"/>
    <lineage>
        <taxon>Bacteria</taxon>
        <taxon>Bacillati</taxon>
        <taxon>Bacillota</taxon>
        <taxon>Bacilli</taxon>
        <taxon>Bacillales</taxon>
        <taxon>Bacillaceae</taxon>
        <taxon>Lysinibacillus</taxon>
    </lineage>
</organism>
<dbReference type="Gene3D" id="3.90.45.10">
    <property type="entry name" value="Peptide deformylase"/>
    <property type="match status" value="1"/>
</dbReference>
<dbReference type="RefSeq" id="WP_268639809.1">
    <property type="nucleotide sequence ID" value="NZ_JAMDLZ010000060.1"/>
</dbReference>
<feature type="binding site" evidence="6">
    <location>
        <position position="156"/>
    </location>
    <ligand>
        <name>Fe cation</name>
        <dbReference type="ChEBI" id="CHEBI:24875"/>
    </ligand>
</feature>
<keyword evidence="4 6" id="KW-0648">Protein biosynthesis</keyword>
<keyword evidence="5 6" id="KW-0408">Iron</keyword>
<feature type="binding site" evidence="6">
    <location>
        <position position="160"/>
    </location>
    <ligand>
        <name>Fe cation</name>
        <dbReference type="ChEBI" id="CHEBI:24875"/>
    </ligand>
</feature>
<dbReference type="NCBIfam" id="TIGR00079">
    <property type="entry name" value="pept_deformyl"/>
    <property type="match status" value="1"/>
</dbReference>
<proteinExistence type="inferred from homology"/>
<dbReference type="PANTHER" id="PTHR10458">
    <property type="entry name" value="PEPTIDE DEFORMYLASE"/>
    <property type="match status" value="1"/>
</dbReference>
<name>A0ABT4EW86_9BACI</name>
<dbReference type="EC" id="3.5.1.88" evidence="6"/>
<comment type="function">
    <text evidence="6">Removes the formyl group from the N-terminal Met of newly synthesized proteins. Requires at least a dipeptide for an efficient rate of reaction. N-terminal L-methionine is a prerequisite for activity but the enzyme has broad specificity at other positions.</text>
</comment>
<evidence type="ECO:0000256" key="4">
    <source>
        <dbReference type="ARBA" id="ARBA00022917"/>
    </source>
</evidence>
<dbReference type="InterPro" id="IPR023635">
    <property type="entry name" value="Peptide_deformylase"/>
</dbReference>
<dbReference type="Pfam" id="PF01327">
    <property type="entry name" value="Pep_deformylase"/>
    <property type="match status" value="1"/>
</dbReference>
<keyword evidence="8" id="KW-1185">Reference proteome</keyword>
<feature type="binding site" evidence="6">
    <location>
        <position position="113"/>
    </location>
    <ligand>
        <name>Fe cation</name>
        <dbReference type="ChEBI" id="CHEBI:24875"/>
    </ligand>
</feature>
<dbReference type="SUPFAM" id="SSF56420">
    <property type="entry name" value="Peptide deformylase"/>
    <property type="match status" value="1"/>
</dbReference>
<evidence type="ECO:0000256" key="3">
    <source>
        <dbReference type="ARBA" id="ARBA00022801"/>
    </source>
</evidence>
<dbReference type="EMBL" id="JAMDLZ010000060">
    <property type="protein sequence ID" value="MCY9549929.1"/>
    <property type="molecule type" value="Genomic_DNA"/>
</dbReference>
<dbReference type="HAMAP" id="MF_00163">
    <property type="entry name" value="Pep_deformylase"/>
    <property type="match status" value="1"/>
</dbReference>
<dbReference type="Proteomes" id="UP001527052">
    <property type="component" value="Unassembled WGS sequence"/>
</dbReference>
<comment type="cofactor">
    <cofactor evidence="6">
        <name>Fe(2+)</name>
        <dbReference type="ChEBI" id="CHEBI:29033"/>
    </cofactor>
    <text evidence="6">Binds 1 Fe(2+) ion.</text>
</comment>
<keyword evidence="2 6" id="KW-0479">Metal-binding</keyword>